<evidence type="ECO:0000256" key="1">
    <source>
        <dbReference type="SAM" id="MobiDB-lite"/>
    </source>
</evidence>
<feature type="region of interest" description="Disordered" evidence="1">
    <location>
        <begin position="150"/>
        <end position="209"/>
    </location>
</feature>
<dbReference type="PANTHER" id="PTHR31286:SF60">
    <property type="entry name" value="PROTEIN, PUTATIVE-RELATED"/>
    <property type="match status" value="1"/>
</dbReference>
<accession>A0A4Y5UZF0</accession>
<feature type="compositionally biased region" description="Basic residues" evidence="1">
    <location>
        <begin position="182"/>
        <end position="195"/>
    </location>
</feature>
<dbReference type="EMBL" id="MH922916">
    <property type="protein sequence ID" value="QDD68278.1"/>
    <property type="molecule type" value="Genomic_DNA"/>
</dbReference>
<dbReference type="RefSeq" id="YP_009675531.1">
    <property type="nucleotide sequence ID" value="NC_043897.1"/>
</dbReference>
<organism evidence="2">
    <name type="scientific">Sophora flavescens</name>
    <name type="common">Shrubby sophora</name>
    <name type="synonym">Radiusia flavescens</name>
    <dbReference type="NCBI Taxonomy" id="49840"/>
    <lineage>
        <taxon>Eukaryota</taxon>
        <taxon>Viridiplantae</taxon>
        <taxon>Streptophyta</taxon>
        <taxon>Embryophyta</taxon>
        <taxon>Tracheophyta</taxon>
        <taxon>Spermatophyta</taxon>
        <taxon>Magnoliopsida</taxon>
        <taxon>eudicotyledons</taxon>
        <taxon>Gunneridae</taxon>
        <taxon>Pentapetalae</taxon>
        <taxon>rosids</taxon>
        <taxon>fabids</taxon>
        <taxon>Fabales</taxon>
        <taxon>Fabaceae</taxon>
        <taxon>Papilionoideae</taxon>
        <taxon>50 kb inversion clade</taxon>
        <taxon>genistoids sensu lato</taxon>
        <taxon>core genistoids</taxon>
        <taxon>Sophoreae</taxon>
        <taxon>Sophora</taxon>
    </lineage>
</organism>
<gene>
    <name evidence="2" type="primary">ORF209</name>
</gene>
<evidence type="ECO:0008006" key="3">
    <source>
        <dbReference type="Google" id="ProtNLM"/>
    </source>
</evidence>
<keyword evidence="2" id="KW-0496">Mitochondrion</keyword>
<feature type="compositionally biased region" description="Basic and acidic residues" evidence="1">
    <location>
        <begin position="172"/>
        <end position="181"/>
    </location>
</feature>
<dbReference type="AlphaFoldDB" id="A0A4Y5UZF0"/>
<reference evidence="2" key="1">
    <citation type="journal article" date="2019" name="Mitochondrial DNA Part B Resour">
        <title>Characterization of the complete mitochondrial genome of shrubby sophora (Sophora flavescens Ait.).</title>
        <authorList>
            <person name="Zhang W."/>
            <person name="Qingdu F."/>
            <person name="Li G."/>
        </authorList>
    </citation>
    <scope>NUCLEOTIDE SEQUENCE</scope>
</reference>
<dbReference type="GeneID" id="40866287"/>
<sequence>MLRDSDDQSDGCDSLEDRETVWKRGSWLVKPGTLRLQRWVSDFNPYKTRTSVAQIWIRIYELSLEYWHPSMIFGIARAVGKPLKIDDRSLCGIYGHYVRVLVEVDLSMPLQDQVMVERTGHCAFVSIAYEYLPEFCSHCRVVGHSVSKCSQHKKTSQNETRDPKVKGSPRPSMDHRRDVSARSRRGRSLQRKIYRGKSPSMGRTQPSAQ</sequence>
<evidence type="ECO:0000313" key="2">
    <source>
        <dbReference type="EMBL" id="QDD68278.1"/>
    </source>
</evidence>
<proteinExistence type="predicted"/>
<protein>
    <recommendedName>
        <fullName evidence="3">DUF4283 domain-containing protein</fullName>
    </recommendedName>
</protein>
<dbReference type="PANTHER" id="PTHR31286">
    <property type="entry name" value="GLYCINE-RICH CELL WALL STRUCTURAL PROTEIN 1.8-LIKE"/>
    <property type="match status" value="1"/>
</dbReference>
<name>A0A4Y5UZF0_SOPFL</name>
<geneLocation type="mitochondrion" evidence="2"/>
<dbReference type="InterPro" id="IPR040256">
    <property type="entry name" value="At4g02000-like"/>
</dbReference>